<evidence type="ECO:0000313" key="3">
    <source>
        <dbReference type="RefSeq" id="XP_022293447.1"/>
    </source>
</evidence>
<feature type="compositionally biased region" description="Low complexity" evidence="1">
    <location>
        <begin position="80"/>
        <end position="92"/>
    </location>
</feature>
<dbReference type="GeneID" id="111104009"/>
<dbReference type="Proteomes" id="UP000694844">
    <property type="component" value="Chromosome 1"/>
</dbReference>
<evidence type="ECO:0000313" key="2">
    <source>
        <dbReference type="Proteomes" id="UP000694844"/>
    </source>
</evidence>
<accession>A0A8B8APJ9</accession>
<protein>
    <submittedName>
        <fullName evidence="3">Uncharacterized protein</fullName>
    </submittedName>
</protein>
<dbReference type="KEGG" id="cvn:111104009"/>
<evidence type="ECO:0000256" key="1">
    <source>
        <dbReference type="SAM" id="MobiDB-lite"/>
    </source>
</evidence>
<gene>
    <name evidence="3" type="primary">LOC111104009</name>
</gene>
<feature type="region of interest" description="Disordered" evidence="1">
    <location>
        <begin position="80"/>
        <end position="103"/>
    </location>
</feature>
<proteinExistence type="predicted"/>
<dbReference type="OrthoDB" id="6122298at2759"/>
<name>A0A8B8APJ9_CRAVI</name>
<dbReference type="AlphaFoldDB" id="A0A8B8APJ9"/>
<organism evidence="2 3">
    <name type="scientific">Crassostrea virginica</name>
    <name type="common">Eastern oyster</name>
    <dbReference type="NCBI Taxonomy" id="6565"/>
    <lineage>
        <taxon>Eukaryota</taxon>
        <taxon>Metazoa</taxon>
        <taxon>Spiralia</taxon>
        <taxon>Lophotrochozoa</taxon>
        <taxon>Mollusca</taxon>
        <taxon>Bivalvia</taxon>
        <taxon>Autobranchia</taxon>
        <taxon>Pteriomorphia</taxon>
        <taxon>Ostreida</taxon>
        <taxon>Ostreoidea</taxon>
        <taxon>Ostreidae</taxon>
        <taxon>Crassostrea</taxon>
    </lineage>
</organism>
<sequence>MPASDFSWSPHRQPLCHGIKRKLSVFSQSSENEMEEEQVGGDAVSVKRRCITLSSDISHDMNNMFEINHNDEQAYDLNNFNDNNNSNTPNRNSFHVADQQTNSRQPSLVQALPGPSSNHLTNVFVQQSKLTCTVISHNHHHQQPSSQGDMIMDLNDETYSNTRIDLCSVEESSHSAMESDYVPNPEQYQLSRGSNSFRETGSPDNYSMTNSVKSYCRPYWDTQDLRPYISDYY</sequence>
<dbReference type="RefSeq" id="XP_022293447.1">
    <property type="nucleotide sequence ID" value="XM_022437739.1"/>
</dbReference>
<feature type="compositionally biased region" description="Polar residues" evidence="1">
    <location>
        <begin position="186"/>
        <end position="208"/>
    </location>
</feature>
<reference evidence="2" key="1">
    <citation type="submission" date="2024-06" db="UniProtKB">
        <authorList>
            <consortium name="RefSeq"/>
        </authorList>
    </citation>
    <scope>NUCLEOTIDE SEQUENCE [LARGE SCALE GENOMIC DNA]</scope>
</reference>
<keyword evidence="2" id="KW-1185">Reference proteome</keyword>
<feature type="region of interest" description="Disordered" evidence="1">
    <location>
        <begin position="170"/>
        <end position="208"/>
    </location>
</feature>
<reference evidence="3" key="2">
    <citation type="submission" date="2025-08" db="UniProtKB">
        <authorList>
            <consortium name="RefSeq"/>
        </authorList>
    </citation>
    <scope>IDENTIFICATION</scope>
    <source>
        <tissue evidence="3">Whole sample</tissue>
    </source>
</reference>